<dbReference type="EMBL" id="AZAC01000008">
    <property type="protein sequence ID" value="KIX14866.1"/>
    <property type="molecule type" value="Genomic_DNA"/>
</dbReference>
<sequence length="96" mass="11094">MKAGIIFTGTGPILVLTSYDSFDDPKFVEKLARKGIMKFVAHELEVDMVAKRYGQQYKIIMNDVKQEEDLRVLDYNGHNVFYNFSFSEMGPAIRHE</sequence>
<organism evidence="1 2">
    <name type="scientific">Dethiosulfatarculus sandiegensis</name>
    <dbReference type="NCBI Taxonomy" id="1429043"/>
    <lineage>
        <taxon>Bacteria</taxon>
        <taxon>Pseudomonadati</taxon>
        <taxon>Thermodesulfobacteriota</taxon>
        <taxon>Desulfarculia</taxon>
        <taxon>Desulfarculales</taxon>
        <taxon>Desulfarculaceae</taxon>
        <taxon>Dethiosulfatarculus</taxon>
    </lineage>
</organism>
<dbReference type="InParanoid" id="A0A0D2JGJ9"/>
<dbReference type="OrthoDB" id="5420735at2"/>
<accession>A0A0D2JGJ9</accession>
<proteinExistence type="predicted"/>
<gene>
    <name evidence="1" type="ORF">X474_06890</name>
</gene>
<reference evidence="1 2" key="1">
    <citation type="submission" date="2013-11" db="EMBL/GenBank/DDBJ databases">
        <title>Metagenomic analysis of a methanogenic consortium involved in long chain n-alkane degradation.</title>
        <authorList>
            <person name="Davidova I.A."/>
            <person name="Callaghan A.V."/>
            <person name="Wawrik B."/>
            <person name="Pruitt S."/>
            <person name="Marks C."/>
            <person name="Duncan K.E."/>
            <person name="Suflita J.M."/>
        </authorList>
    </citation>
    <scope>NUCLEOTIDE SEQUENCE [LARGE SCALE GENOMIC DNA]</scope>
    <source>
        <strain evidence="1 2">SPR</strain>
    </source>
</reference>
<dbReference type="AlphaFoldDB" id="A0A0D2JGJ9"/>
<evidence type="ECO:0008006" key="3">
    <source>
        <dbReference type="Google" id="ProtNLM"/>
    </source>
</evidence>
<evidence type="ECO:0000313" key="2">
    <source>
        <dbReference type="Proteomes" id="UP000032233"/>
    </source>
</evidence>
<evidence type="ECO:0000313" key="1">
    <source>
        <dbReference type="EMBL" id="KIX14866.1"/>
    </source>
</evidence>
<dbReference type="Proteomes" id="UP000032233">
    <property type="component" value="Unassembled WGS sequence"/>
</dbReference>
<dbReference type="RefSeq" id="WP_044347505.1">
    <property type="nucleotide sequence ID" value="NZ_AZAC01000008.1"/>
</dbReference>
<protein>
    <recommendedName>
        <fullName evidence="3">Cytosolic protein</fullName>
    </recommendedName>
</protein>
<keyword evidence="2" id="KW-1185">Reference proteome</keyword>
<comment type="caution">
    <text evidence="1">The sequence shown here is derived from an EMBL/GenBank/DDBJ whole genome shotgun (WGS) entry which is preliminary data.</text>
</comment>
<name>A0A0D2JGJ9_9BACT</name>